<dbReference type="CDD" id="cd14791">
    <property type="entry name" value="GH36"/>
    <property type="match status" value="1"/>
</dbReference>
<dbReference type="PROSITE" id="PS00512">
    <property type="entry name" value="ALPHA_GALACTOSIDASE"/>
    <property type="match status" value="1"/>
</dbReference>
<dbReference type="Gene3D" id="2.60.40.1180">
    <property type="entry name" value="Golgi alpha-mannosidase II"/>
    <property type="match status" value="1"/>
</dbReference>
<evidence type="ECO:0000256" key="7">
    <source>
        <dbReference type="PIRSR" id="PIRSR005536-2"/>
    </source>
</evidence>
<reference evidence="10" key="1">
    <citation type="submission" date="2020-10" db="EMBL/GenBank/DDBJ databases">
        <title>ChiBAC.</title>
        <authorList>
            <person name="Zenner C."/>
            <person name="Hitch T.C.A."/>
            <person name="Clavel T."/>
        </authorList>
    </citation>
    <scope>NUCLEOTIDE SEQUENCE</scope>
    <source>
        <strain evidence="10">DSM 107454</strain>
    </source>
</reference>
<feature type="binding site" evidence="7">
    <location>
        <begin position="368"/>
        <end position="369"/>
    </location>
    <ligand>
        <name>substrate</name>
    </ligand>
</feature>
<dbReference type="Proteomes" id="UP000806542">
    <property type="component" value="Unassembled WGS sequence"/>
</dbReference>
<keyword evidence="3 5" id="KW-0378">Hydrolase</keyword>
<dbReference type="GO" id="GO:0004557">
    <property type="term" value="F:alpha-galactosidase activity"/>
    <property type="evidence" value="ECO:0007669"/>
    <property type="project" value="UniProtKB-UniRule"/>
</dbReference>
<comment type="catalytic activity">
    <reaction evidence="1 5">
        <text>Hydrolysis of terminal, non-reducing alpha-D-galactose residues in alpha-D-galactosides, including galactose oligosaccharides, galactomannans and galactolipids.</text>
        <dbReference type="EC" id="3.2.1.22"/>
    </reaction>
</comment>
<dbReference type="PANTHER" id="PTHR43053:SF3">
    <property type="entry name" value="ALPHA-GALACTOSIDASE C-RELATED"/>
    <property type="match status" value="1"/>
</dbReference>
<dbReference type="PANTHER" id="PTHR43053">
    <property type="entry name" value="GLYCOSIDASE FAMILY 31"/>
    <property type="match status" value="1"/>
</dbReference>
<evidence type="ECO:0000256" key="2">
    <source>
        <dbReference type="ARBA" id="ARBA00012755"/>
    </source>
</evidence>
<evidence type="ECO:0000259" key="9">
    <source>
        <dbReference type="Pfam" id="PF16875"/>
    </source>
</evidence>
<feature type="domain" description="Glycosyl hydrolase family 36 N-terminal" evidence="9">
    <location>
        <begin position="30"/>
        <end position="287"/>
    </location>
</feature>
<dbReference type="Gene3D" id="3.20.20.70">
    <property type="entry name" value="Aldolase class I"/>
    <property type="match status" value="1"/>
</dbReference>
<comment type="caution">
    <text evidence="10">The sequence shown here is derived from an EMBL/GenBank/DDBJ whole genome shotgun (WGS) entry which is preliminary data.</text>
</comment>
<dbReference type="Pfam" id="PF02065">
    <property type="entry name" value="Melibiase"/>
    <property type="match status" value="1"/>
</dbReference>
<evidence type="ECO:0000259" key="8">
    <source>
        <dbReference type="Pfam" id="PF16874"/>
    </source>
</evidence>
<gene>
    <name evidence="10" type="ORF">INF28_10565</name>
</gene>
<feature type="binding site" evidence="7">
    <location>
        <begin position="478"/>
        <end position="482"/>
    </location>
    <ligand>
        <name>substrate</name>
    </ligand>
</feature>
<evidence type="ECO:0000256" key="3">
    <source>
        <dbReference type="ARBA" id="ARBA00022801"/>
    </source>
</evidence>
<dbReference type="InterPro" id="IPR017853">
    <property type="entry name" value="GH"/>
</dbReference>
<feature type="binding site" evidence="7">
    <location>
        <position position="201"/>
    </location>
    <ligand>
        <name>substrate</name>
    </ligand>
</feature>
<accession>A0A9D5R8Y7</accession>
<feature type="binding site" evidence="7">
    <location>
        <position position="528"/>
    </location>
    <ligand>
        <name>substrate</name>
    </ligand>
</feature>
<dbReference type="AlphaFoldDB" id="A0A9D5R8Y7"/>
<evidence type="ECO:0000256" key="5">
    <source>
        <dbReference type="PIRNR" id="PIRNR005536"/>
    </source>
</evidence>
<dbReference type="PRINTS" id="PR00743">
    <property type="entry name" value="GLHYDRLASE36"/>
</dbReference>
<dbReference type="Pfam" id="PF16874">
    <property type="entry name" value="Glyco_hydro_36C"/>
    <property type="match status" value="1"/>
</dbReference>
<feature type="active site" description="Nucleophile" evidence="6">
    <location>
        <position position="480"/>
    </location>
</feature>
<feature type="binding site" evidence="7">
    <location>
        <position position="550"/>
    </location>
    <ligand>
        <name>substrate</name>
    </ligand>
</feature>
<dbReference type="EMBL" id="JADCKB010000026">
    <property type="protein sequence ID" value="MBE5040901.1"/>
    <property type="molecule type" value="Genomic_DNA"/>
</dbReference>
<sequence length="732" mass="83288">MPIRFDSDKNVFYLHTPKTSYIIAVLENKYPINLYYGKRIEGLPDDIENIIPTRRDGGGSAQDMEGTNLSTDLLPMEYPTYGSSDLRTPAFHARYSDGTSVTALLYSEYRIMKGKKLLVELPCTYIEDNAEAESLEIYLRDALKGLEVVLCYTVYEKYDALIKSVRVHNDGNENIRIESVLSSTIHLYGSEYQAIHLAGAWAREQNLLITDFIGGKFSVDSKRGASSHNHSPFLALAEKGTNENYGEVYAMSFVYSGNFIAEADEDCYNTIRMQMGINPFNFEWVLEPGQSFQAPEVVNVFSQDGFGGMSRTFHDLYRSRLVRGKYRDTVRPILINSWEAIGCNFDENKILSIAKKAKILGIEMVVLDDGWFGHRDAPTSSLGDWYPNKKKLPDGIKGLSKKIVQMGLKFGLWVEPEMISEDSELYRKHPDWCIHIKGRRRNLARNQLVLDLSRPDVCDYIINFMTEILSDRNVSYIKWDMNRYMSDIGSASLPPEKQREIPHRYMLGLYKVLENLISNFPDVLFEGCASGGGRFDAGMLYYFPQYWTSDCTDAVERMSIQYGTSYVMPIAAIGAHISAVPNKVTRRSCSLETRGNVAICGQLGFELDPNVLNDYDVKMIKQIIEKYKQMRETIHNGDLYRLKSPFYDGMSACNIVSKDKENVIFFLGTFTSKPFSGKIRIKLKGLDKNASYSDKEGKVYSGEFLENYGFLFENVIDYTSYIILLKKQNNGG</sequence>
<dbReference type="InterPro" id="IPR038417">
    <property type="entry name" value="Alpga-gal_N_sf"/>
</dbReference>
<name>A0A9D5R8Y7_9FIRM</name>
<keyword evidence="4 5" id="KW-0326">Glycosidase</keyword>
<dbReference type="SUPFAM" id="SSF51445">
    <property type="entry name" value="(Trans)glycosidases"/>
    <property type="match status" value="1"/>
</dbReference>
<dbReference type="Gene3D" id="2.70.98.60">
    <property type="entry name" value="alpha-galactosidase from lactobacil brevis"/>
    <property type="match status" value="1"/>
</dbReference>
<dbReference type="Pfam" id="PF16875">
    <property type="entry name" value="Glyco_hydro_36N"/>
    <property type="match status" value="1"/>
</dbReference>
<dbReference type="InterPro" id="IPR031704">
    <property type="entry name" value="Glyco_hydro_36_N"/>
</dbReference>
<evidence type="ECO:0000256" key="4">
    <source>
        <dbReference type="ARBA" id="ARBA00023295"/>
    </source>
</evidence>
<dbReference type="InterPro" id="IPR013780">
    <property type="entry name" value="Glyco_hydro_b"/>
</dbReference>
<dbReference type="PIRSF" id="PIRSF005536">
    <property type="entry name" value="Agal"/>
    <property type="match status" value="1"/>
</dbReference>
<feature type="binding site" evidence="7">
    <location>
        <position position="445"/>
    </location>
    <ligand>
        <name>substrate</name>
    </ligand>
</feature>
<proteinExistence type="inferred from homology"/>
<dbReference type="GO" id="GO:0016052">
    <property type="term" value="P:carbohydrate catabolic process"/>
    <property type="evidence" value="ECO:0007669"/>
    <property type="project" value="InterPro"/>
</dbReference>
<evidence type="ECO:0000256" key="6">
    <source>
        <dbReference type="PIRSR" id="PIRSR005536-1"/>
    </source>
</evidence>
<comment type="similarity">
    <text evidence="5">Belongs to the glycosyl hydrolase.</text>
</comment>
<dbReference type="FunFam" id="3.20.20.70:FF:000118">
    <property type="entry name" value="Alpha-galactosidase"/>
    <property type="match status" value="1"/>
</dbReference>
<evidence type="ECO:0000256" key="1">
    <source>
        <dbReference type="ARBA" id="ARBA00001255"/>
    </source>
</evidence>
<dbReference type="InterPro" id="IPR002252">
    <property type="entry name" value="Glyco_hydro_36"/>
</dbReference>
<protein>
    <recommendedName>
        <fullName evidence="2 5">Alpha-galactosidase</fullName>
        <ecNumber evidence="2 5">3.2.1.22</ecNumber>
    </recommendedName>
</protein>
<dbReference type="InterPro" id="IPR050985">
    <property type="entry name" value="Alpha-glycosidase_related"/>
</dbReference>
<evidence type="ECO:0000313" key="10">
    <source>
        <dbReference type="EMBL" id="MBE5040901.1"/>
    </source>
</evidence>
<organism evidence="10 11">
    <name type="scientific">Ructibacterium gallinarum</name>
    <dbReference type="NCBI Taxonomy" id="2779355"/>
    <lineage>
        <taxon>Bacteria</taxon>
        <taxon>Bacillati</taxon>
        <taxon>Bacillota</taxon>
        <taxon>Clostridia</taxon>
        <taxon>Eubacteriales</taxon>
        <taxon>Oscillospiraceae</taxon>
        <taxon>Ructibacterium</taxon>
    </lineage>
</organism>
<dbReference type="InterPro" id="IPR013785">
    <property type="entry name" value="Aldolase_TIM"/>
</dbReference>
<feature type="active site" description="Proton donor" evidence="6">
    <location>
        <position position="550"/>
    </location>
</feature>
<dbReference type="EC" id="3.2.1.22" evidence="2 5"/>
<feature type="domain" description="Glycosyl hydrolase family 36 C-terminal" evidence="8">
    <location>
        <begin position="651"/>
        <end position="725"/>
    </location>
</feature>
<evidence type="ECO:0000313" key="11">
    <source>
        <dbReference type="Proteomes" id="UP000806542"/>
    </source>
</evidence>
<keyword evidence="11" id="KW-1185">Reference proteome</keyword>
<dbReference type="RefSeq" id="WP_226393443.1">
    <property type="nucleotide sequence ID" value="NZ_JADCKB010000026.1"/>
</dbReference>
<dbReference type="InterPro" id="IPR000111">
    <property type="entry name" value="Glyco_hydro_27/36_CS"/>
</dbReference>
<dbReference type="InterPro" id="IPR031705">
    <property type="entry name" value="Glyco_hydro_36_C"/>
</dbReference>